<dbReference type="RefSeq" id="WP_038987224.1">
    <property type="nucleotide sequence ID" value="NZ_JWJO01000043.1"/>
</dbReference>
<dbReference type="GO" id="GO:0031992">
    <property type="term" value="F:energy transducer activity"/>
    <property type="evidence" value="ECO:0007669"/>
    <property type="project" value="TreeGrafter"/>
</dbReference>
<proteinExistence type="predicted"/>
<evidence type="ECO:0000313" key="3">
    <source>
        <dbReference type="Proteomes" id="UP000076630"/>
    </source>
</evidence>
<dbReference type="OrthoDB" id="1095452at2"/>
<reference evidence="2 3" key="1">
    <citation type="submission" date="2016-01" db="EMBL/GenBank/DDBJ databases">
        <title>Whole genome sequencing of Myroides marinus L41.</title>
        <authorList>
            <person name="Hong K.W."/>
        </authorList>
    </citation>
    <scope>NUCLEOTIDE SEQUENCE [LARGE SCALE GENOMIC DNA]</scope>
    <source>
        <strain evidence="2 3">L41</strain>
    </source>
</reference>
<dbReference type="Proteomes" id="UP000076630">
    <property type="component" value="Unassembled WGS sequence"/>
</dbReference>
<dbReference type="GO" id="GO:0055085">
    <property type="term" value="P:transmembrane transport"/>
    <property type="evidence" value="ECO:0007669"/>
    <property type="project" value="InterPro"/>
</dbReference>
<evidence type="ECO:0000313" key="2">
    <source>
        <dbReference type="EMBL" id="KZE82756.1"/>
    </source>
</evidence>
<accession>A0A161U9S2</accession>
<sequence>MPITTRTKLLLSALTLSSFLLGEVEVVAKESTNNIEQQQAVNKTPAKYPGHFMNDFVKGFYKQFKNTNSEESELTFTINFTVTDSGVIENITMPGISDPNIIDESTTLVKSLKKWKPATEEGKAVAARYSVPFYINLSDVKSGNAKPVYYAKKEDSLFQQASYPSGVQGFWKEFYQKHGPMDTANFLGDRVKFAITVTIEKDGTLTNPEIKGIESKKHQEAFVKDFMDVISRLKNWYPAMYDGKPIRSKITIPFVFKVSVLEEG</sequence>
<comment type="caution">
    <text evidence="2">The sequence shown here is derived from an EMBL/GenBank/DDBJ whole genome shotgun (WGS) entry which is preliminary data.</text>
</comment>
<dbReference type="GO" id="GO:0098797">
    <property type="term" value="C:plasma membrane protein complex"/>
    <property type="evidence" value="ECO:0007669"/>
    <property type="project" value="TreeGrafter"/>
</dbReference>
<dbReference type="AlphaFoldDB" id="A0A161U9S2"/>
<dbReference type="Gene3D" id="3.30.1150.10">
    <property type="match status" value="2"/>
</dbReference>
<name>A0A161U9S2_9FLAO</name>
<feature type="domain" description="TonB C-terminal" evidence="1">
    <location>
        <begin position="195"/>
        <end position="257"/>
    </location>
</feature>
<dbReference type="PANTHER" id="PTHR33446:SF2">
    <property type="entry name" value="PROTEIN TONB"/>
    <property type="match status" value="1"/>
</dbReference>
<gene>
    <name evidence="2" type="ORF">AV926_06515</name>
</gene>
<feature type="domain" description="TonB C-terminal" evidence="1">
    <location>
        <begin position="76"/>
        <end position="134"/>
    </location>
</feature>
<dbReference type="PANTHER" id="PTHR33446">
    <property type="entry name" value="PROTEIN TONB-RELATED"/>
    <property type="match status" value="1"/>
</dbReference>
<dbReference type="SUPFAM" id="SSF74653">
    <property type="entry name" value="TolA/TonB C-terminal domain"/>
    <property type="match status" value="2"/>
</dbReference>
<keyword evidence="3" id="KW-1185">Reference proteome</keyword>
<organism evidence="2 3">
    <name type="scientific">Myroides marinus</name>
    <dbReference type="NCBI Taxonomy" id="703342"/>
    <lineage>
        <taxon>Bacteria</taxon>
        <taxon>Pseudomonadati</taxon>
        <taxon>Bacteroidota</taxon>
        <taxon>Flavobacteriia</taxon>
        <taxon>Flavobacteriales</taxon>
        <taxon>Flavobacteriaceae</taxon>
        <taxon>Myroides</taxon>
    </lineage>
</organism>
<protein>
    <recommendedName>
        <fullName evidence="1">TonB C-terminal domain-containing protein</fullName>
    </recommendedName>
</protein>
<dbReference type="InterPro" id="IPR037682">
    <property type="entry name" value="TonB_C"/>
</dbReference>
<dbReference type="EMBL" id="LQNU01000043">
    <property type="protein sequence ID" value="KZE82756.1"/>
    <property type="molecule type" value="Genomic_DNA"/>
</dbReference>
<evidence type="ECO:0000259" key="1">
    <source>
        <dbReference type="Pfam" id="PF03544"/>
    </source>
</evidence>
<dbReference type="InterPro" id="IPR051045">
    <property type="entry name" value="TonB-dependent_transducer"/>
</dbReference>
<dbReference type="Pfam" id="PF03544">
    <property type="entry name" value="TonB_C"/>
    <property type="match status" value="2"/>
</dbReference>